<feature type="transmembrane region" description="Helical" evidence="1">
    <location>
        <begin position="85"/>
        <end position="107"/>
    </location>
</feature>
<gene>
    <name evidence="2" type="ORF">KAK06_13950</name>
</gene>
<keyword evidence="1" id="KW-1133">Transmembrane helix</keyword>
<accession>A0A940YNC0</accession>
<keyword evidence="1" id="KW-0812">Transmembrane</keyword>
<reference evidence="2" key="1">
    <citation type="submission" date="2021-04" db="EMBL/GenBank/DDBJ databases">
        <title>The genome sequence of Ideonella sp. 4Y11.</title>
        <authorList>
            <person name="Liu Y."/>
        </authorList>
    </citation>
    <scope>NUCLEOTIDE SEQUENCE</scope>
    <source>
        <strain evidence="2">4Y11</strain>
    </source>
</reference>
<sequence length="171" mass="19084">MARLRQGLLAPLKWLLALLILFEEWGWEPLQRVVAAIGRWPGFRWIEGWVRRLPPYAALALFALPALALLPVKLAALWAIRQGHALLGVTVIVVAKLVGTAIVARLFTLTHDALMRLPWFAALYARWSAWKAGLLAWARATAAWQAAQDLKARVRAWLAAIRNSGAGQRRS</sequence>
<protein>
    <recommendedName>
        <fullName evidence="4">Transmembrane protein</fullName>
    </recommendedName>
</protein>
<keyword evidence="1" id="KW-0472">Membrane</keyword>
<dbReference type="AlphaFoldDB" id="A0A940YNC0"/>
<comment type="caution">
    <text evidence="2">The sequence shown here is derived from an EMBL/GenBank/DDBJ whole genome shotgun (WGS) entry which is preliminary data.</text>
</comment>
<evidence type="ECO:0000313" key="3">
    <source>
        <dbReference type="Proteomes" id="UP000678374"/>
    </source>
</evidence>
<evidence type="ECO:0008006" key="4">
    <source>
        <dbReference type="Google" id="ProtNLM"/>
    </source>
</evidence>
<keyword evidence="3" id="KW-1185">Reference proteome</keyword>
<feature type="transmembrane region" description="Helical" evidence="1">
    <location>
        <begin position="56"/>
        <end position="78"/>
    </location>
</feature>
<dbReference type="EMBL" id="JAGQDE010000011">
    <property type="protein sequence ID" value="MBQ0960052.1"/>
    <property type="molecule type" value="Genomic_DNA"/>
</dbReference>
<name>A0A940YNC0_9BURK</name>
<evidence type="ECO:0000256" key="1">
    <source>
        <dbReference type="SAM" id="Phobius"/>
    </source>
</evidence>
<proteinExistence type="predicted"/>
<evidence type="ECO:0000313" key="2">
    <source>
        <dbReference type="EMBL" id="MBQ0960052.1"/>
    </source>
</evidence>
<organism evidence="2 3">
    <name type="scientific">Ideonella aquatica</name>
    <dbReference type="NCBI Taxonomy" id="2824119"/>
    <lineage>
        <taxon>Bacteria</taxon>
        <taxon>Pseudomonadati</taxon>
        <taxon>Pseudomonadota</taxon>
        <taxon>Betaproteobacteria</taxon>
        <taxon>Burkholderiales</taxon>
        <taxon>Sphaerotilaceae</taxon>
        <taxon>Ideonella</taxon>
    </lineage>
</organism>
<dbReference type="Proteomes" id="UP000678374">
    <property type="component" value="Unassembled WGS sequence"/>
</dbReference>